<reference evidence="2" key="1">
    <citation type="submission" date="2024-01" db="EMBL/GenBank/DDBJ databases">
        <title>First draft genome sequence data of TA4-1, the type strain of Gram-positive actinobacterium Streptomyces chiangmaiensis.</title>
        <authorList>
            <person name="Yasawong M."/>
            <person name="Nantapong N."/>
        </authorList>
    </citation>
    <scope>NUCLEOTIDE SEQUENCE</scope>
    <source>
        <strain evidence="2">TA4-1</strain>
    </source>
</reference>
<evidence type="ECO:0000256" key="1">
    <source>
        <dbReference type="SAM" id="SignalP"/>
    </source>
</evidence>
<organism evidence="2 3">
    <name type="scientific">Streptomyces chiangmaiensis</name>
    <dbReference type="NCBI Taxonomy" id="766497"/>
    <lineage>
        <taxon>Bacteria</taxon>
        <taxon>Bacillati</taxon>
        <taxon>Actinomycetota</taxon>
        <taxon>Actinomycetes</taxon>
        <taxon>Kitasatosporales</taxon>
        <taxon>Streptomycetaceae</taxon>
        <taxon>Streptomyces</taxon>
    </lineage>
</organism>
<comment type="caution">
    <text evidence="2">The sequence shown here is derived from an EMBL/GenBank/DDBJ whole genome shotgun (WGS) entry which is preliminary data.</text>
</comment>
<feature type="signal peptide" evidence="1">
    <location>
        <begin position="1"/>
        <end position="20"/>
    </location>
</feature>
<evidence type="ECO:0000313" key="2">
    <source>
        <dbReference type="EMBL" id="MED7827199.1"/>
    </source>
</evidence>
<keyword evidence="3" id="KW-1185">Reference proteome</keyword>
<gene>
    <name evidence="2" type="ORF">VXC91_36140</name>
</gene>
<sequence>MKRRAVLSAGVGACAAVAVAGGTPARAGEAPALRAEDVAAARRMFTHGRYDQLRQRLSVLLAAAHGSAMNGSVGVGRAAQLLVLASQLAVKQGRIDDAAIYADTAVITARRSGQPVLLAAAARAAATPLRRTGRTDQALRLLDEARTHLTDTRPTAPVLDAAGMLALTAAYTAAQAHLPAPALHFAALAEQTADQLTRLAAAPTEQTPWELSAPQCTLYRIGVHRELGDPDIALAHARRLNTAELPTAERRARAATDTARALLATGDAAGAFAQLQHMKAAAPQEAHRPSLRALTAELTARRPDLACPTALTQRTATVRYL</sequence>
<dbReference type="EMBL" id="JAYWVC010000211">
    <property type="protein sequence ID" value="MED7827199.1"/>
    <property type="molecule type" value="Genomic_DNA"/>
</dbReference>
<keyword evidence="1" id="KW-0732">Signal</keyword>
<feature type="chain" id="PRO_5045293654" evidence="1">
    <location>
        <begin position="21"/>
        <end position="321"/>
    </location>
</feature>
<dbReference type="RefSeq" id="WP_329511582.1">
    <property type="nucleotide sequence ID" value="NZ_BAAAYZ010000041.1"/>
</dbReference>
<protein>
    <submittedName>
        <fullName evidence="2">Transcriptional regulator</fullName>
    </submittedName>
</protein>
<accession>A0ABU7FVS4</accession>
<evidence type="ECO:0000313" key="3">
    <source>
        <dbReference type="Proteomes" id="UP001333996"/>
    </source>
</evidence>
<name>A0ABU7FVS4_9ACTN</name>
<dbReference type="Proteomes" id="UP001333996">
    <property type="component" value="Unassembled WGS sequence"/>
</dbReference>
<proteinExistence type="predicted"/>